<name>A0A453JAJ7_AEGTS</name>
<dbReference type="GO" id="GO:0043248">
    <property type="term" value="P:proteasome assembly"/>
    <property type="evidence" value="ECO:0007669"/>
    <property type="project" value="InterPro"/>
</dbReference>
<reference evidence="1" key="5">
    <citation type="journal article" date="2021" name="G3 (Bethesda)">
        <title>Aegilops tauschii genome assembly Aet v5.0 features greater sequence contiguity and improved annotation.</title>
        <authorList>
            <person name="Wang L."/>
            <person name="Zhu T."/>
            <person name="Rodriguez J.C."/>
            <person name="Deal K.R."/>
            <person name="Dubcovsky J."/>
            <person name="McGuire P.E."/>
            <person name="Lux T."/>
            <person name="Spannagl M."/>
            <person name="Mayer K.F.X."/>
            <person name="Baldrich P."/>
            <person name="Meyers B.C."/>
            <person name="Huo N."/>
            <person name="Gu Y.Q."/>
            <person name="Zhou H."/>
            <person name="Devos K.M."/>
            <person name="Bennetzen J.L."/>
            <person name="Unver T."/>
            <person name="Budak H."/>
            <person name="Gulick P.J."/>
            <person name="Galiba G."/>
            <person name="Kalapos B."/>
            <person name="Nelson D.R."/>
            <person name="Li P."/>
            <person name="You F.M."/>
            <person name="Luo M.C."/>
            <person name="Dvorak J."/>
        </authorList>
    </citation>
    <scope>NUCLEOTIDE SEQUENCE [LARGE SCALE GENOMIC DNA]</scope>
    <source>
        <strain evidence="1">cv. AL8/78</strain>
    </source>
</reference>
<dbReference type="Pfam" id="PF16093">
    <property type="entry name" value="PAC4"/>
    <property type="match status" value="1"/>
</dbReference>
<evidence type="ECO:0000313" key="2">
    <source>
        <dbReference type="Proteomes" id="UP000015105"/>
    </source>
</evidence>
<dbReference type="STRING" id="200361.A0A453JAJ7"/>
<reference evidence="2" key="1">
    <citation type="journal article" date="2014" name="Science">
        <title>Ancient hybridizations among the ancestral genomes of bread wheat.</title>
        <authorList>
            <consortium name="International Wheat Genome Sequencing Consortium,"/>
            <person name="Marcussen T."/>
            <person name="Sandve S.R."/>
            <person name="Heier L."/>
            <person name="Spannagl M."/>
            <person name="Pfeifer M."/>
            <person name="Jakobsen K.S."/>
            <person name="Wulff B.B."/>
            <person name="Steuernagel B."/>
            <person name="Mayer K.F."/>
            <person name="Olsen O.A."/>
        </authorList>
    </citation>
    <scope>NUCLEOTIDE SEQUENCE [LARGE SCALE GENOMIC DNA]</scope>
    <source>
        <strain evidence="2">cv. AL8/78</strain>
    </source>
</reference>
<sequence length="133" mass="13883">MQIYAWIGCNSSAKFGHLYAAAATRPGNGVSVTSVLGGTSDNTGSSMARRLGTSVSAAIDPPSSYIGMKNTKLTSPHVSVLKTGLNIILACNIPKDSPMLEAAAERKLVEKLRSLGYIRSITGEANAHADGYL</sequence>
<dbReference type="Gramene" id="AET4Gv20851300.10">
    <property type="protein sequence ID" value="AET4Gv20851300.10"/>
    <property type="gene ID" value="AET4Gv20851300"/>
</dbReference>
<accession>A0A453JAJ7</accession>
<reference evidence="1" key="3">
    <citation type="journal article" date="2017" name="Nature">
        <title>Genome sequence of the progenitor of the wheat D genome Aegilops tauschii.</title>
        <authorList>
            <person name="Luo M.C."/>
            <person name="Gu Y.Q."/>
            <person name="Puiu D."/>
            <person name="Wang H."/>
            <person name="Twardziok S.O."/>
            <person name="Deal K.R."/>
            <person name="Huo N."/>
            <person name="Zhu T."/>
            <person name="Wang L."/>
            <person name="Wang Y."/>
            <person name="McGuire P.E."/>
            <person name="Liu S."/>
            <person name="Long H."/>
            <person name="Ramasamy R.K."/>
            <person name="Rodriguez J.C."/>
            <person name="Van S.L."/>
            <person name="Yuan L."/>
            <person name="Wang Z."/>
            <person name="Xia Z."/>
            <person name="Xiao L."/>
            <person name="Anderson O.D."/>
            <person name="Ouyang S."/>
            <person name="Liang Y."/>
            <person name="Zimin A.V."/>
            <person name="Pertea G."/>
            <person name="Qi P."/>
            <person name="Bennetzen J.L."/>
            <person name="Dai X."/>
            <person name="Dawson M.W."/>
            <person name="Muller H.G."/>
            <person name="Kugler K."/>
            <person name="Rivarola-Duarte L."/>
            <person name="Spannagl M."/>
            <person name="Mayer K.F.X."/>
            <person name="Lu F.H."/>
            <person name="Bevan M.W."/>
            <person name="Leroy P."/>
            <person name="Li P."/>
            <person name="You F.M."/>
            <person name="Sun Q."/>
            <person name="Liu Z."/>
            <person name="Lyons E."/>
            <person name="Wicker T."/>
            <person name="Salzberg S.L."/>
            <person name="Devos K.M."/>
            <person name="Dvorak J."/>
        </authorList>
    </citation>
    <scope>NUCLEOTIDE SEQUENCE [LARGE SCALE GENOMIC DNA]</scope>
    <source>
        <strain evidence="1">cv. AL8/78</strain>
    </source>
</reference>
<keyword evidence="2" id="KW-1185">Reference proteome</keyword>
<dbReference type="PANTHER" id="PTHR33559">
    <property type="entry name" value="PROTEASOME ASSEMBLY CHAPERONE 4"/>
    <property type="match status" value="1"/>
</dbReference>
<dbReference type="PANTHER" id="PTHR33559:SF1">
    <property type="entry name" value="PROTEASOME ASSEMBLY CHAPERONE 4"/>
    <property type="match status" value="1"/>
</dbReference>
<dbReference type="AlphaFoldDB" id="A0A453JAJ7"/>
<proteinExistence type="predicted"/>
<dbReference type="Proteomes" id="UP000015105">
    <property type="component" value="Chromosome 4D"/>
</dbReference>
<protein>
    <submittedName>
        <fullName evidence="1">Uncharacterized protein</fullName>
    </submittedName>
</protein>
<organism evidence="1 2">
    <name type="scientific">Aegilops tauschii subsp. strangulata</name>
    <name type="common">Goatgrass</name>
    <dbReference type="NCBI Taxonomy" id="200361"/>
    <lineage>
        <taxon>Eukaryota</taxon>
        <taxon>Viridiplantae</taxon>
        <taxon>Streptophyta</taxon>
        <taxon>Embryophyta</taxon>
        <taxon>Tracheophyta</taxon>
        <taxon>Spermatophyta</taxon>
        <taxon>Magnoliopsida</taxon>
        <taxon>Liliopsida</taxon>
        <taxon>Poales</taxon>
        <taxon>Poaceae</taxon>
        <taxon>BOP clade</taxon>
        <taxon>Pooideae</taxon>
        <taxon>Triticodae</taxon>
        <taxon>Triticeae</taxon>
        <taxon>Triticinae</taxon>
        <taxon>Aegilops</taxon>
    </lineage>
</organism>
<reference evidence="1" key="4">
    <citation type="submission" date="2019-03" db="UniProtKB">
        <authorList>
            <consortium name="EnsemblPlants"/>
        </authorList>
    </citation>
    <scope>IDENTIFICATION</scope>
</reference>
<evidence type="ECO:0000313" key="1">
    <source>
        <dbReference type="EnsemblPlants" id="AET4Gv20851300.10"/>
    </source>
</evidence>
<dbReference type="EnsemblPlants" id="AET4Gv20851300.10">
    <property type="protein sequence ID" value="AET4Gv20851300.10"/>
    <property type="gene ID" value="AET4Gv20851300"/>
</dbReference>
<dbReference type="InterPro" id="IPR032157">
    <property type="entry name" value="PAC4"/>
</dbReference>
<reference evidence="2" key="2">
    <citation type="journal article" date="2017" name="Nat. Plants">
        <title>The Aegilops tauschii genome reveals multiple impacts of transposons.</title>
        <authorList>
            <person name="Zhao G."/>
            <person name="Zou C."/>
            <person name="Li K."/>
            <person name="Wang K."/>
            <person name="Li T."/>
            <person name="Gao L."/>
            <person name="Zhang X."/>
            <person name="Wang H."/>
            <person name="Yang Z."/>
            <person name="Liu X."/>
            <person name="Jiang W."/>
            <person name="Mao L."/>
            <person name="Kong X."/>
            <person name="Jiao Y."/>
            <person name="Jia J."/>
        </authorList>
    </citation>
    <scope>NUCLEOTIDE SEQUENCE [LARGE SCALE GENOMIC DNA]</scope>
    <source>
        <strain evidence="2">cv. AL8/78</strain>
    </source>
</reference>